<gene>
    <name evidence="1" type="ORF">CPB83DRAFT_853365</name>
</gene>
<comment type="caution">
    <text evidence="1">The sequence shown here is derived from an EMBL/GenBank/DDBJ whole genome shotgun (WGS) entry which is preliminary data.</text>
</comment>
<proteinExistence type="predicted"/>
<evidence type="ECO:0000313" key="1">
    <source>
        <dbReference type="EMBL" id="KAF9528880.1"/>
    </source>
</evidence>
<reference evidence="1" key="1">
    <citation type="submission" date="2020-11" db="EMBL/GenBank/DDBJ databases">
        <authorList>
            <consortium name="DOE Joint Genome Institute"/>
            <person name="Ahrendt S."/>
            <person name="Riley R."/>
            <person name="Andreopoulos W."/>
            <person name="Labutti K."/>
            <person name="Pangilinan J."/>
            <person name="Ruiz-Duenas F.J."/>
            <person name="Barrasa J.M."/>
            <person name="Sanchez-Garcia M."/>
            <person name="Camarero S."/>
            <person name="Miyauchi S."/>
            <person name="Serrano A."/>
            <person name="Linde D."/>
            <person name="Babiker R."/>
            <person name="Drula E."/>
            <person name="Ayuso-Fernandez I."/>
            <person name="Pacheco R."/>
            <person name="Padilla G."/>
            <person name="Ferreira P."/>
            <person name="Barriuso J."/>
            <person name="Kellner H."/>
            <person name="Castanera R."/>
            <person name="Alfaro M."/>
            <person name="Ramirez L."/>
            <person name="Pisabarro A.G."/>
            <person name="Kuo A."/>
            <person name="Tritt A."/>
            <person name="Lipzen A."/>
            <person name="He G."/>
            <person name="Yan M."/>
            <person name="Ng V."/>
            <person name="Cullen D."/>
            <person name="Martin F."/>
            <person name="Rosso M.-N."/>
            <person name="Henrissat B."/>
            <person name="Hibbett D."/>
            <person name="Martinez A.T."/>
            <person name="Grigoriev I.V."/>
        </authorList>
    </citation>
    <scope>NUCLEOTIDE SEQUENCE</scope>
    <source>
        <strain evidence="1">CBS 506.95</strain>
    </source>
</reference>
<name>A0A9P6EH77_9AGAR</name>
<dbReference type="AlphaFoldDB" id="A0A9P6EH77"/>
<dbReference type="Proteomes" id="UP000807306">
    <property type="component" value="Unassembled WGS sequence"/>
</dbReference>
<organism evidence="1 2">
    <name type="scientific">Crepidotus variabilis</name>
    <dbReference type="NCBI Taxonomy" id="179855"/>
    <lineage>
        <taxon>Eukaryota</taxon>
        <taxon>Fungi</taxon>
        <taxon>Dikarya</taxon>
        <taxon>Basidiomycota</taxon>
        <taxon>Agaricomycotina</taxon>
        <taxon>Agaricomycetes</taxon>
        <taxon>Agaricomycetidae</taxon>
        <taxon>Agaricales</taxon>
        <taxon>Agaricineae</taxon>
        <taxon>Crepidotaceae</taxon>
        <taxon>Crepidotus</taxon>
    </lineage>
</organism>
<sequence length="237" mass="26234">MSDLEYDPTDLLFQQAFTAADPVAALLQLLNDDPVHRSPRDVIYAYVDKVDENPYQAQALTSILLKLRQESPPNVPRFSQGMTILIHDELVGLFYNHSREPEITTYGPKNGHLLNALICGLSLQHDLAKGGDELYMLFEALNAPHDGSEESEVLVVGACIQLLMGGHALLPILLYKEPGGYRATPEEIAAKLRNQRCCVKDPRAIKVLDLAISHAESGMKAENSVEDVWSLLFPQSD</sequence>
<evidence type="ECO:0000313" key="2">
    <source>
        <dbReference type="Proteomes" id="UP000807306"/>
    </source>
</evidence>
<keyword evidence="2" id="KW-1185">Reference proteome</keyword>
<dbReference type="OrthoDB" id="2981375at2759"/>
<accession>A0A9P6EH77</accession>
<protein>
    <submittedName>
        <fullName evidence="1">Uncharacterized protein</fullName>
    </submittedName>
</protein>
<dbReference type="EMBL" id="MU157849">
    <property type="protein sequence ID" value="KAF9528880.1"/>
    <property type="molecule type" value="Genomic_DNA"/>
</dbReference>